<gene>
    <name evidence="2" type="ORF">EGN73_01575</name>
</gene>
<comment type="caution">
    <text evidence="2">The sequence shown here is derived from an EMBL/GenBank/DDBJ whole genome shotgun (WGS) entry which is preliminary data.</text>
</comment>
<keyword evidence="2" id="KW-0418">Kinase</keyword>
<dbReference type="InterPro" id="IPR000719">
    <property type="entry name" value="Prot_kinase_dom"/>
</dbReference>
<keyword evidence="2" id="KW-0808">Transferase</keyword>
<organism evidence="2 3">
    <name type="scientific">Arthrospiribacter ruber</name>
    <dbReference type="NCBI Taxonomy" id="2487934"/>
    <lineage>
        <taxon>Bacteria</taxon>
        <taxon>Pseudomonadati</taxon>
        <taxon>Bacteroidota</taxon>
        <taxon>Cytophagia</taxon>
        <taxon>Cytophagales</taxon>
        <taxon>Cyclobacteriaceae</taxon>
        <taxon>Arthrospiribacter</taxon>
    </lineage>
</organism>
<dbReference type="Proteomes" id="UP000727490">
    <property type="component" value="Unassembled WGS sequence"/>
</dbReference>
<dbReference type="PROSITE" id="PS50011">
    <property type="entry name" value="PROTEIN_KINASE_DOM"/>
    <property type="match status" value="1"/>
</dbReference>
<evidence type="ECO:0000313" key="2">
    <source>
        <dbReference type="EMBL" id="MBW3466502.1"/>
    </source>
</evidence>
<proteinExistence type="predicted"/>
<evidence type="ECO:0000259" key="1">
    <source>
        <dbReference type="PROSITE" id="PS50011"/>
    </source>
</evidence>
<protein>
    <submittedName>
        <fullName evidence="2">AarF/ABC1/UbiB kinase family protein</fullName>
    </submittedName>
</protein>
<dbReference type="PANTHER" id="PTHR43851:SF3">
    <property type="entry name" value="COENZYME Q8"/>
    <property type="match status" value="1"/>
</dbReference>
<keyword evidence="3" id="KW-1185">Reference proteome</keyword>
<dbReference type="AlphaFoldDB" id="A0A951IUV3"/>
<dbReference type="InterPro" id="IPR004147">
    <property type="entry name" value="ABC1_dom"/>
</dbReference>
<dbReference type="InterPro" id="IPR051409">
    <property type="entry name" value="Atypical_kinase_ADCK"/>
</dbReference>
<evidence type="ECO:0000313" key="3">
    <source>
        <dbReference type="Proteomes" id="UP000727490"/>
    </source>
</evidence>
<reference evidence="2 3" key="1">
    <citation type="journal article" date="2020" name="Syst. Appl. Microbiol.">
        <title>Arthrospiribacter ruber gen. nov., sp. nov., a novel bacterium isolated from Arthrospira cultures.</title>
        <authorList>
            <person name="Waleron M."/>
            <person name="Misztak A."/>
            <person name="Waleron M.M."/>
            <person name="Furmaniak M."/>
            <person name="Mrozik A."/>
            <person name="Waleron K."/>
        </authorList>
    </citation>
    <scope>NUCLEOTIDE SEQUENCE [LARGE SCALE GENOMIC DNA]</scope>
    <source>
        <strain evidence="2 3">DPMB0001</strain>
    </source>
</reference>
<dbReference type="RefSeq" id="WP_219286430.1">
    <property type="nucleotide sequence ID" value="NZ_RPHB01000001.1"/>
</dbReference>
<dbReference type="EMBL" id="RPHB01000001">
    <property type="protein sequence ID" value="MBW3466502.1"/>
    <property type="molecule type" value="Genomic_DNA"/>
</dbReference>
<name>A0A951IUV3_9BACT</name>
<accession>A0A951IUV3</accession>
<dbReference type="Pfam" id="PF03109">
    <property type="entry name" value="ABC1"/>
    <property type="match status" value="1"/>
</dbReference>
<dbReference type="PANTHER" id="PTHR43851">
    <property type="match status" value="1"/>
</dbReference>
<dbReference type="GO" id="GO:0004672">
    <property type="term" value="F:protein kinase activity"/>
    <property type="evidence" value="ECO:0007669"/>
    <property type="project" value="InterPro"/>
</dbReference>
<sequence length="446" mass="51307">MKEKNIKEQQSIPVSKVQRAAKFISTGAKVGGNYVKHYAKKVVNPNLSKEELHNSNAEDIYNSLSQLKGSALKVAQMMSMDKNILPRAYQDKFTMAQYSAPPLSYPLVVKTFMKYFGKTPDQMYDSFTKSAVNAASIGQVHQATKEGKKLAVKIQYPGVADSVSSDLKLVRPFALRLLNMNEKELDHYMEEVEGKLIEETDYELEVQRSLEISQACSHIGGLTFPGYYKEMSSARIITMDWIDGKHIREWLETNPSQEDKNRVGQSLWDFYHHQVHNLQQVHADPHPGNFIIQNDGKLGIIDFGCVKILPEDFYKGYFSLIKKDLLINEDELNEIFYNLEFISDKDTDVEKEYFKNIFKEMISLLGKPFHVDSFDFANDSYFEQIFMLGDRISNDKMFKKSRQARGSRHGLYINRTYFGLYNLLNQLQANVKTTKPEWLESNAQAV</sequence>
<feature type="domain" description="Protein kinase" evidence="1">
    <location>
        <begin position="126"/>
        <end position="446"/>
    </location>
</feature>
<dbReference type="GO" id="GO:0005524">
    <property type="term" value="F:ATP binding"/>
    <property type="evidence" value="ECO:0007669"/>
    <property type="project" value="InterPro"/>
</dbReference>